<keyword evidence="1" id="KW-0812">Transmembrane</keyword>
<evidence type="ECO:0000256" key="1">
    <source>
        <dbReference type="SAM" id="Phobius"/>
    </source>
</evidence>
<name>A0ABR9EUR0_PSEVC</name>
<comment type="caution">
    <text evidence="2">The sequence shown here is derived from an EMBL/GenBank/DDBJ whole genome shotgun (WGS) entry which is preliminary data.</text>
</comment>
<sequence length="44" mass="5122">MTIYGYFYSVIKFVANLLYFINLLVNLTTATLIIMIQTNLLFTL</sequence>
<dbReference type="EMBL" id="AQGW01000025">
    <property type="protein sequence ID" value="MBE0384296.1"/>
    <property type="molecule type" value="Genomic_DNA"/>
</dbReference>
<protein>
    <submittedName>
        <fullName evidence="2">Uncharacterized protein</fullName>
    </submittedName>
</protein>
<accession>A0ABR9EUR0</accession>
<reference evidence="2 3" key="1">
    <citation type="submission" date="2015-06" db="EMBL/GenBank/DDBJ databases">
        <title>Genome sequence of Pseudoalteromonas carrageenovora.</title>
        <authorList>
            <person name="Xie B.-B."/>
            <person name="Rong J.-C."/>
            <person name="Qin Q.-L."/>
            <person name="Zhang Y.-Z."/>
        </authorList>
    </citation>
    <scope>NUCLEOTIDE SEQUENCE [LARGE SCALE GENOMIC DNA]</scope>
    <source>
        <strain evidence="2 3">IAM 12662</strain>
    </source>
</reference>
<organism evidence="2 3">
    <name type="scientific">Pseudoalteromonas carrageenovora IAM 12662</name>
    <dbReference type="NCBI Taxonomy" id="1314868"/>
    <lineage>
        <taxon>Bacteria</taxon>
        <taxon>Pseudomonadati</taxon>
        <taxon>Pseudomonadota</taxon>
        <taxon>Gammaproteobacteria</taxon>
        <taxon>Alteromonadales</taxon>
        <taxon>Pseudoalteromonadaceae</taxon>
        <taxon>Pseudoalteromonas</taxon>
    </lineage>
</organism>
<keyword evidence="1" id="KW-1133">Transmembrane helix</keyword>
<evidence type="ECO:0000313" key="2">
    <source>
        <dbReference type="EMBL" id="MBE0384296.1"/>
    </source>
</evidence>
<feature type="transmembrane region" description="Helical" evidence="1">
    <location>
        <begin position="20"/>
        <end position="42"/>
    </location>
</feature>
<proteinExistence type="predicted"/>
<dbReference type="Proteomes" id="UP000615003">
    <property type="component" value="Unassembled WGS sequence"/>
</dbReference>
<keyword evidence="3" id="KW-1185">Reference proteome</keyword>
<gene>
    <name evidence="2" type="ORF">PCARR_b0255</name>
</gene>
<keyword evidence="1" id="KW-0472">Membrane</keyword>
<evidence type="ECO:0000313" key="3">
    <source>
        <dbReference type="Proteomes" id="UP000615003"/>
    </source>
</evidence>